<reference evidence="3" key="1">
    <citation type="submission" date="2022-07" db="EMBL/GenBank/DDBJ databases">
        <title>Phylogenomic reconstructions and comparative analyses of Kickxellomycotina fungi.</title>
        <authorList>
            <person name="Reynolds N.K."/>
            <person name="Stajich J.E."/>
            <person name="Barry K."/>
            <person name="Grigoriev I.V."/>
            <person name="Crous P."/>
            <person name="Smith M.E."/>
        </authorList>
    </citation>
    <scope>NUCLEOTIDE SEQUENCE</scope>
    <source>
        <strain evidence="3">NBRC 100468</strain>
    </source>
</reference>
<keyword evidence="2" id="KW-0472">Membrane</keyword>
<feature type="region of interest" description="Disordered" evidence="1">
    <location>
        <begin position="113"/>
        <end position="150"/>
    </location>
</feature>
<name>A0A9W7ZPN4_9FUNG</name>
<keyword evidence="2" id="KW-0812">Transmembrane</keyword>
<accession>A0A9W7ZPN4</accession>
<comment type="caution">
    <text evidence="3">The sequence shown here is derived from an EMBL/GenBank/DDBJ whole genome shotgun (WGS) entry which is preliminary data.</text>
</comment>
<evidence type="ECO:0000256" key="2">
    <source>
        <dbReference type="SAM" id="Phobius"/>
    </source>
</evidence>
<feature type="region of interest" description="Disordered" evidence="1">
    <location>
        <begin position="182"/>
        <end position="203"/>
    </location>
</feature>
<dbReference type="EMBL" id="JANBPU010000618">
    <property type="protein sequence ID" value="KAJ1910180.1"/>
    <property type="molecule type" value="Genomic_DNA"/>
</dbReference>
<keyword evidence="2" id="KW-1133">Transmembrane helix</keyword>
<evidence type="ECO:0000313" key="3">
    <source>
        <dbReference type="EMBL" id="KAJ1910180.1"/>
    </source>
</evidence>
<evidence type="ECO:0000313" key="4">
    <source>
        <dbReference type="Proteomes" id="UP001150538"/>
    </source>
</evidence>
<protein>
    <submittedName>
        <fullName evidence="3">Uncharacterized protein</fullName>
    </submittedName>
</protein>
<dbReference type="AlphaFoldDB" id="A0A9W7ZPN4"/>
<proteinExistence type="predicted"/>
<feature type="transmembrane region" description="Helical" evidence="2">
    <location>
        <begin position="211"/>
        <end position="229"/>
    </location>
</feature>
<feature type="compositionally biased region" description="Polar residues" evidence="1">
    <location>
        <begin position="134"/>
        <end position="146"/>
    </location>
</feature>
<dbReference type="Proteomes" id="UP001150538">
    <property type="component" value="Unassembled WGS sequence"/>
</dbReference>
<organism evidence="3 4">
    <name type="scientific">Mycoemilia scoparia</name>
    <dbReference type="NCBI Taxonomy" id="417184"/>
    <lineage>
        <taxon>Eukaryota</taxon>
        <taxon>Fungi</taxon>
        <taxon>Fungi incertae sedis</taxon>
        <taxon>Zoopagomycota</taxon>
        <taxon>Kickxellomycotina</taxon>
        <taxon>Kickxellomycetes</taxon>
        <taxon>Kickxellales</taxon>
        <taxon>Kickxellaceae</taxon>
        <taxon>Mycoemilia</taxon>
    </lineage>
</organism>
<sequence>MLFNYRYYSLLVFYTAIIIVSLLIFSTSVATAAATTEDDSVRKSFNVEIELGILVFTRSKKADDSNYSISFVTNADTTSWKPLYYDCYIELFIGQNKTCTPLKSQKPVCQTGKFNLGSRPTVGPPTKNNDDDSSNSIPTIDNSSGPDNGVPLDCKDLDSANREFTLKLNGINKDGQGGDGNSICVPIKNTRSSSKSSSKDGSAVTVSGNTGFSIFVAGMVGLGLFSSFFDF</sequence>
<gene>
    <name evidence="3" type="ORF">H4219_006265</name>
</gene>
<evidence type="ECO:0000256" key="1">
    <source>
        <dbReference type="SAM" id="MobiDB-lite"/>
    </source>
</evidence>
<keyword evidence="4" id="KW-1185">Reference proteome</keyword>